<protein>
    <recommendedName>
        <fullName evidence="6">Glycosyl transferase family 1 domain-containing protein</fullName>
    </recommendedName>
</protein>
<dbReference type="AlphaFoldDB" id="A0A1F5JNL7"/>
<dbReference type="InterPro" id="IPR001296">
    <property type="entry name" value="Glyco_trans_1"/>
</dbReference>
<keyword evidence="1" id="KW-0808">Transferase</keyword>
<dbReference type="PANTHER" id="PTHR46401">
    <property type="entry name" value="GLYCOSYLTRANSFERASE WBBK-RELATED"/>
    <property type="match status" value="1"/>
</dbReference>
<evidence type="ECO:0008006" key="6">
    <source>
        <dbReference type="Google" id="ProtNLM"/>
    </source>
</evidence>
<dbReference type="Pfam" id="PF00534">
    <property type="entry name" value="Glycos_transf_1"/>
    <property type="match status" value="1"/>
</dbReference>
<evidence type="ECO:0000313" key="5">
    <source>
        <dbReference type="Proteomes" id="UP000176902"/>
    </source>
</evidence>
<feature type="domain" description="Glycosyltransferase subfamily 4-like N-terminal" evidence="3">
    <location>
        <begin position="14"/>
        <end position="175"/>
    </location>
</feature>
<accession>A0A1F5JNL7</accession>
<dbReference type="GO" id="GO:0009103">
    <property type="term" value="P:lipopolysaccharide biosynthetic process"/>
    <property type="evidence" value="ECO:0007669"/>
    <property type="project" value="TreeGrafter"/>
</dbReference>
<evidence type="ECO:0000259" key="3">
    <source>
        <dbReference type="Pfam" id="PF13439"/>
    </source>
</evidence>
<dbReference type="PANTHER" id="PTHR46401:SF2">
    <property type="entry name" value="GLYCOSYLTRANSFERASE WBBK-RELATED"/>
    <property type="match status" value="1"/>
</dbReference>
<dbReference type="STRING" id="1797768.A3C59_04770"/>
<dbReference type="EMBL" id="MFCV01000048">
    <property type="protein sequence ID" value="OGE30263.1"/>
    <property type="molecule type" value="Genomic_DNA"/>
</dbReference>
<proteinExistence type="predicted"/>
<comment type="caution">
    <text evidence="4">The sequence shown here is derived from an EMBL/GenBank/DDBJ whole genome shotgun (WGS) entry which is preliminary data.</text>
</comment>
<evidence type="ECO:0000259" key="2">
    <source>
        <dbReference type="Pfam" id="PF00534"/>
    </source>
</evidence>
<dbReference type="Proteomes" id="UP000176902">
    <property type="component" value="Unassembled WGS sequence"/>
</dbReference>
<reference evidence="4 5" key="1">
    <citation type="journal article" date="2016" name="Nat. Commun.">
        <title>Thousands of microbial genomes shed light on interconnected biogeochemical processes in an aquifer system.</title>
        <authorList>
            <person name="Anantharaman K."/>
            <person name="Brown C.T."/>
            <person name="Hug L.A."/>
            <person name="Sharon I."/>
            <person name="Castelle C.J."/>
            <person name="Probst A.J."/>
            <person name="Thomas B.C."/>
            <person name="Singh A."/>
            <person name="Wilkins M.J."/>
            <person name="Karaoz U."/>
            <person name="Brodie E.L."/>
            <person name="Williams K.H."/>
            <person name="Hubbard S.S."/>
            <person name="Banfield J.F."/>
        </authorList>
    </citation>
    <scope>NUCLEOTIDE SEQUENCE [LARGE SCALE GENOMIC DNA]</scope>
</reference>
<name>A0A1F5JNL7_9BACT</name>
<organism evidence="4 5">
    <name type="scientific">Candidatus Daviesbacteria bacterium RIFCSPHIGHO2_02_FULL_36_13</name>
    <dbReference type="NCBI Taxonomy" id="1797768"/>
    <lineage>
        <taxon>Bacteria</taxon>
        <taxon>Candidatus Daviesiibacteriota</taxon>
    </lineage>
</organism>
<dbReference type="InterPro" id="IPR028098">
    <property type="entry name" value="Glyco_trans_4-like_N"/>
</dbReference>
<sequence>MRIGIDGRFLNESGVGRYIRNLISNLKDLDKQNQYFIFLLKEDYEKFTETKNFKKVLADFKWYGFIEQVKFPSLLKKYNLDLVHFPHFNFPIFYKNNFIVTIHDLIHQHFNMEHSTTHGPLIYKLKTLGYRTVFKHAVNKSSQILVPSEYVRKQLINDWKINSQKITVTAEGVEDSLLAKGGELPDGVRKPYIFFVGNAHPHKNVEGLIKAFLILRKKYQYLQLVLAGKDSYFWRKLLEKYQHSDILYTGFVPDKKLVTLYKEADVYVEPSFEEGFGIPILEAMALGTAVVSSRLGSLPEVGGDAVLYFNPNDSDDMVNKISQVLNSKKLRKELIENGKKRVKLFSWKKMAEQTLEVYASSNRS</sequence>
<dbReference type="CDD" id="cd03809">
    <property type="entry name" value="GT4_MtfB-like"/>
    <property type="match status" value="1"/>
</dbReference>
<feature type="domain" description="Glycosyl transferase family 1" evidence="2">
    <location>
        <begin position="189"/>
        <end position="341"/>
    </location>
</feature>
<evidence type="ECO:0000313" key="4">
    <source>
        <dbReference type="EMBL" id="OGE30263.1"/>
    </source>
</evidence>
<dbReference type="SUPFAM" id="SSF53756">
    <property type="entry name" value="UDP-Glycosyltransferase/glycogen phosphorylase"/>
    <property type="match status" value="1"/>
</dbReference>
<gene>
    <name evidence="4" type="ORF">A3C59_04770</name>
</gene>
<dbReference type="Pfam" id="PF13439">
    <property type="entry name" value="Glyco_transf_4"/>
    <property type="match status" value="1"/>
</dbReference>
<dbReference type="Gene3D" id="3.40.50.2000">
    <property type="entry name" value="Glycogen Phosphorylase B"/>
    <property type="match status" value="2"/>
</dbReference>
<evidence type="ECO:0000256" key="1">
    <source>
        <dbReference type="ARBA" id="ARBA00022679"/>
    </source>
</evidence>
<dbReference type="GO" id="GO:0016757">
    <property type="term" value="F:glycosyltransferase activity"/>
    <property type="evidence" value="ECO:0007669"/>
    <property type="project" value="InterPro"/>
</dbReference>